<feature type="chain" id="PRO_5007593692" evidence="1">
    <location>
        <begin position="20"/>
        <end position="345"/>
    </location>
</feature>
<dbReference type="EMBL" id="LODT01000005">
    <property type="protein sequence ID" value="KYR01900.1"/>
    <property type="molecule type" value="Genomic_DNA"/>
</dbReference>
<evidence type="ECO:0000313" key="2">
    <source>
        <dbReference type="EMBL" id="KYR01900.1"/>
    </source>
</evidence>
<dbReference type="InParanoid" id="A0A152A6P7"/>
<protein>
    <submittedName>
        <fullName evidence="2">Uncharacterized protein</fullName>
    </submittedName>
</protein>
<feature type="signal peptide" evidence="1">
    <location>
        <begin position="1"/>
        <end position="19"/>
    </location>
</feature>
<gene>
    <name evidence="2" type="ORF">DLAC_01404</name>
</gene>
<proteinExistence type="predicted"/>
<sequence length="345" mass="39538">MLKYIIFIILLQFIVRIYSSDGDCIIGNLQADKCQDNIYEFTTSNTTIIDGDLIIPLGYYLKFNGPVVFSRYSNITMNCKPVINSPSYSCVQIETEDLMSFYTTHFNINMDLSQVTKPMNSSESFFLYQNVNSNNNDDKYTKPLFYINFITEKSLNAYFYVFDDTYIQYYLTNESVTFPLDLNITNNCEYITIDVTQTILNNIPQLAITQIYYYQYTDSVSATRNYIYLRIYSGLTSFNESSIIRLFNSTFLNQYCISNSPSIHVYIVNPFPFIKNINTVMPTSTPTKTPTLTDTTTTGVPITSTVTRMSSSTISNNNIQQNVSSSSYLEISLLKILLFILVVVL</sequence>
<name>A0A152A6P7_TIELA</name>
<organism evidence="2 3">
    <name type="scientific">Tieghemostelium lacteum</name>
    <name type="common">Slime mold</name>
    <name type="synonym">Dictyostelium lacteum</name>
    <dbReference type="NCBI Taxonomy" id="361077"/>
    <lineage>
        <taxon>Eukaryota</taxon>
        <taxon>Amoebozoa</taxon>
        <taxon>Evosea</taxon>
        <taxon>Eumycetozoa</taxon>
        <taxon>Dictyostelia</taxon>
        <taxon>Dictyosteliales</taxon>
        <taxon>Raperosteliaceae</taxon>
        <taxon>Tieghemostelium</taxon>
    </lineage>
</organism>
<accession>A0A152A6P7</accession>
<dbReference type="Proteomes" id="UP000076078">
    <property type="component" value="Unassembled WGS sequence"/>
</dbReference>
<evidence type="ECO:0000256" key="1">
    <source>
        <dbReference type="SAM" id="SignalP"/>
    </source>
</evidence>
<comment type="caution">
    <text evidence="2">The sequence shown here is derived from an EMBL/GenBank/DDBJ whole genome shotgun (WGS) entry which is preliminary data.</text>
</comment>
<evidence type="ECO:0000313" key="3">
    <source>
        <dbReference type="Proteomes" id="UP000076078"/>
    </source>
</evidence>
<keyword evidence="1" id="KW-0732">Signal</keyword>
<dbReference type="AlphaFoldDB" id="A0A152A6P7"/>
<keyword evidence="3" id="KW-1185">Reference proteome</keyword>
<reference evidence="2 3" key="1">
    <citation type="submission" date="2015-12" db="EMBL/GenBank/DDBJ databases">
        <title>Dictyostelia acquired genes for synthesis and detection of signals that induce cell-type specialization by lateral gene transfer from prokaryotes.</title>
        <authorList>
            <person name="Gloeckner G."/>
            <person name="Schaap P."/>
        </authorList>
    </citation>
    <scope>NUCLEOTIDE SEQUENCE [LARGE SCALE GENOMIC DNA]</scope>
    <source>
        <strain evidence="2 3">TK</strain>
    </source>
</reference>